<protein>
    <submittedName>
        <fullName evidence="1">Uncharacterized protein</fullName>
    </submittedName>
</protein>
<proteinExistence type="predicted"/>
<reference evidence="2" key="1">
    <citation type="journal article" date="2022" name="Mol. Ecol. Resour.">
        <title>The genomes of chicory, endive, great burdock and yacon provide insights into Asteraceae palaeo-polyploidization history and plant inulin production.</title>
        <authorList>
            <person name="Fan W."/>
            <person name="Wang S."/>
            <person name="Wang H."/>
            <person name="Wang A."/>
            <person name="Jiang F."/>
            <person name="Liu H."/>
            <person name="Zhao H."/>
            <person name="Xu D."/>
            <person name="Zhang Y."/>
        </authorList>
    </citation>
    <scope>NUCLEOTIDE SEQUENCE [LARGE SCALE GENOMIC DNA]</scope>
    <source>
        <strain evidence="2">cv. Yunnan</strain>
    </source>
</reference>
<dbReference type="EMBL" id="CM042032">
    <property type="protein sequence ID" value="KAI3777265.1"/>
    <property type="molecule type" value="Genomic_DNA"/>
</dbReference>
<evidence type="ECO:0000313" key="2">
    <source>
        <dbReference type="Proteomes" id="UP001056120"/>
    </source>
</evidence>
<evidence type="ECO:0000313" key="1">
    <source>
        <dbReference type="EMBL" id="KAI3777265.1"/>
    </source>
</evidence>
<accession>A0ACB9G2H9</accession>
<gene>
    <name evidence="1" type="ORF">L1987_47063</name>
</gene>
<organism evidence="1 2">
    <name type="scientific">Smallanthus sonchifolius</name>
    <dbReference type="NCBI Taxonomy" id="185202"/>
    <lineage>
        <taxon>Eukaryota</taxon>
        <taxon>Viridiplantae</taxon>
        <taxon>Streptophyta</taxon>
        <taxon>Embryophyta</taxon>
        <taxon>Tracheophyta</taxon>
        <taxon>Spermatophyta</taxon>
        <taxon>Magnoliopsida</taxon>
        <taxon>eudicotyledons</taxon>
        <taxon>Gunneridae</taxon>
        <taxon>Pentapetalae</taxon>
        <taxon>asterids</taxon>
        <taxon>campanulids</taxon>
        <taxon>Asterales</taxon>
        <taxon>Asteraceae</taxon>
        <taxon>Asteroideae</taxon>
        <taxon>Heliantheae alliance</taxon>
        <taxon>Millerieae</taxon>
        <taxon>Smallanthus</taxon>
    </lineage>
</organism>
<comment type="caution">
    <text evidence="1">The sequence shown here is derived from an EMBL/GenBank/DDBJ whole genome shotgun (WGS) entry which is preliminary data.</text>
</comment>
<reference evidence="1 2" key="2">
    <citation type="journal article" date="2022" name="Mol. Ecol. Resour.">
        <title>The genomes of chicory, endive, great burdock and yacon provide insights into Asteraceae paleo-polyploidization history and plant inulin production.</title>
        <authorList>
            <person name="Fan W."/>
            <person name="Wang S."/>
            <person name="Wang H."/>
            <person name="Wang A."/>
            <person name="Jiang F."/>
            <person name="Liu H."/>
            <person name="Zhao H."/>
            <person name="Xu D."/>
            <person name="Zhang Y."/>
        </authorList>
    </citation>
    <scope>NUCLEOTIDE SEQUENCE [LARGE SCALE GENOMIC DNA]</scope>
    <source>
        <strain evidence="2">cv. Yunnan</strain>
        <tissue evidence="1">Leaves</tissue>
    </source>
</reference>
<keyword evidence="2" id="KW-1185">Reference proteome</keyword>
<dbReference type="Proteomes" id="UP001056120">
    <property type="component" value="Linkage Group LG15"/>
</dbReference>
<name>A0ACB9G2H9_9ASTR</name>
<sequence length="465" mass="51921">MTSCLDPSPILFAIMIVLATVIHFPVLRCQQTPPYDICRQSAQCGDIEFAYPFWGLNRPGYCGHPGFQLTSNVTGLVLESVNYQLLNADSRTHTITIARNDLWSTNCPQYLHNTSYDSTLFNGSSFDQENVSLYYGCQDNIPLPLDADVFRSSCQPRVIVISIEPVCPSCNNSITVPVDRSSVISSESDLSSALRAGFKLQWTANDDDCDRCIRSDGRCGSNSTSPELFACYGASGNFSLTCNDSNESGGASVNASSDLRSALTAGFCAIQWNYEENRIQWNYKEAYNRHFMRLHRNYVPVFHDSLSKIDNSKRTRRCKPSNRNIHKELRKYMAPEVYFRSFGGASHKSDVYSYGMMVLEMTVEVGGNLGDNGVTTEEEDELARKMMMVTLWCIQPNPLDRPSKSKVVEMLEGSFKSLQVPPRRFESSPARPFQGTLTSFMQSSSNERVSTGQGNISQPDSQEAS</sequence>